<dbReference type="KEGG" id="mhaz:BHR79_02945"/>
<proteinExistence type="inferred from homology"/>
<protein>
    <submittedName>
        <fullName evidence="11 13">Transposase</fullName>
    </submittedName>
</protein>
<dbReference type="InterPro" id="IPR021027">
    <property type="entry name" value="Transposase_put_HTH"/>
</dbReference>
<evidence type="ECO:0000256" key="6">
    <source>
        <dbReference type="ARBA" id="ARBA00023125"/>
    </source>
</evidence>
<keyword evidence="6" id="KW-0238">DNA-binding</keyword>
<evidence type="ECO:0000256" key="7">
    <source>
        <dbReference type="ARBA" id="ARBA00023172"/>
    </source>
</evidence>
<dbReference type="NCBIfam" id="TIGR01766">
    <property type="entry name" value="IS200/IS605 family accessory protein TnpB-like domain"/>
    <property type="match status" value="1"/>
</dbReference>
<evidence type="ECO:0000259" key="9">
    <source>
        <dbReference type="Pfam" id="PF07282"/>
    </source>
</evidence>
<evidence type="ECO:0000256" key="1">
    <source>
        <dbReference type="ARBA" id="ARBA00008761"/>
    </source>
</evidence>
<dbReference type="EMBL" id="RJJG01000005">
    <property type="protein sequence ID" value="RNI08500.1"/>
    <property type="molecule type" value="Genomic_DNA"/>
</dbReference>
<dbReference type="Proteomes" id="UP000267921">
    <property type="component" value="Unassembled WGS sequence"/>
</dbReference>
<dbReference type="AlphaFoldDB" id="A0A1L3Q4T7"/>
<evidence type="ECO:0000313" key="11">
    <source>
        <dbReference type="EMBL" id="APH39858.1"/>
    </source>
</evidence>
<evidence type="ECO:0000259" key="10">
    <source>
        <dbReference type="Pfam" id="PF12323"/>
    </source>
</evidence>
<dbReference type="Proteomes" id="UP000186879">
    <property type="component" value="Chromosome"/>
</dbReference>
<sequence length="373" mass="42873">MLKAYRYRMYPNKNQIEMFHKHFGACRFIYNWALENKIKSYEQDGKSISRFDLNKGITILKRDGEHEWLKDVNSQSLQGATLNLDNAFTRFFREKRGFPKFKSKKNPVQAYSVPQNYKVDFENNKIYLPKIGNVKTILHRHYGDGDLKTATVSRTPTGKYYISILVDSGLETPKKSEFSENNTVGIDVGIKDFVIISDGTKIANPSNLKKSIKRLKVLHKRLSRKQKGSKNREKVKIAIAKLHENISNQRHDFQHKLSSRLISENQAIALETLNVNGMLKNHCLAQSISDASWSSFVSKLEYKAQWYGKTILRIGQFEPSTKICNVCGYYNKDLTLADRQWQCPDCGASHDRDVNAAINIKKFALNKQNLIGI</sequence>
<dbReference type="Pfam" id="PF07282">
    <property type="entry name" value="Cas12f1-like_TNB"/>
    <property type="match status" value="1"/>
</dbReference>
<dbReference type="PANTHER" id="PTHR30405">
    <property type="entry name" value="TRANSPOSASE"/>
    <property type="match status" value="1"/>
</dbReference>
<dbReference type="InterPro" id="IPR051399">
    <property type="entry name" value="RNA-guided_DNA_endo/Transpos"/>
</dbReference>
<keyword evidence="5" id="KW-0862">Zinc</keyword>
<evidence type="ECO:0000313" key="12">
    <source>
        <dbReference type="EMBL" id="RNI08500.1"/>
    </source>
</evidence>
<reference evidence="11 14" key="1">
    <citation type="submission" date="2016-10" db="EMBL/GenBank/DDBJ databases">
        <title>Methanohalophilus halophilus.</title>
        <authorList>
            <person name="L'haridon S."/>
        </authorList>
    </citation>
    <scope>NUCLEOTIDE SEQUENCE [LARGE SCALE GENOMIC DNA]</scope>
    <source>
        <strain evidence="11 14">Z-7982</strain>
    </source>
</reference>
<dbReference type="Pfam" id="PF12323">
    <property type="entry name" value="HTH_OrfB_IS605"/>
    <property type="match status" value="1"/>
</dbReference>
<name>A0A1L3Q4T7_9EURY</name>
<dbReference type="GO" id="GO:0032196">
    <property type="term" value="P:transposition"/>
    <property type="evidence" value="ECO:0007669"/>
    <property type="project" value="UniProtKB-KW"/>
</dbReference>
<dbReference type="EMBL" id="FNMU01000001">
    <property type="protein sequence ID" value="SDW13754.1"/>
    <property type="molecule type" value="Genomic_DNA"/>
</dbReference>
<feature type="domain" description="Transposase putative helix-turn-helix" evidence="10">
    <location>
        <begin position="1"/>
        <end position="46"/>
    </location>
</feature>
<dbReference type="InterPro" id="IPR001959">
    <property type="entry name" value="Transposase"/>
</dbReference>
<dbReference type="PANTHER" id="PTHR30405:SF11">
    <property type="entry name" value="RNA-GUIDED DNA ENDONUCLEASE RV2885C-RELATED"/>
    <property type="match status" value="1"/>
</dbReference>
<dbReference type="GO" id="GO:0003677">
    <property type="term" value="F:DNA binding"/>
    <property type="evidence" value="ECO:0007669"/>
    <property type="project" value="UniProtKB-KW"/>
</dbReference>
<dbReference type="Proteomes" id="UP000198669">
    <property type="component" value="Unassembled WGS sequence"/>
</dbReference>
<dbReference type="RefSeq" id="WP_072562270.1">
    <property type="nucleotide sequence ID" value="NZ_CP017921.1"/>
</dbReference>
<evidence type="ECO:0000313" key="13">
    <source>
        <dbReference type="EMBL" id="SDW13754.1"/>
    </source>
</evidence>
<keyword evidence="14" id="KW-1185">Reference proteome</keyword>
<evidence type="ECO:0000313" key="16">
    <source>
        <dbReference type="Proteomes" id="UP000267921"/>
    </source>
</evidence>
<dbReference type="GeneID" id="30582683"/>
<feature type="domain" description="Cas12f1-like TNB" evidence="9">
    <location>
        <begin position="293"/>
        <end position="360"/>
    </location>
</feature>
<comment type="similarity">
    <text evidence="1">In the C-terminal section; belongs to the transposase 35 family.</text>
</comment>
<reference evidence="13 15" key="2">
    <citation type="submission" date="2016-10" db="EMBL/GenBank/DDBJ databases">
        <authorList>
            <person name="de Groot N.N."/>
        </authorList>
    </citation>
    <scope>NUCLEOTIDE SEQUENCE [LARGE SCALE GENOMIC DNA]</scope>
    <source>
        <strain evidence="13 15">Z-7982</strain>
    </source>
</reference>
<keyword evidence="7" id="KW-0233">DNA recombination</keyword>
<keyword evidence="3" id="KW-0815">Transposition</keyword>
<dbReference type="GO" id="GO:0046872">
    <property type="term" value="F:metal ion binding"/>
    <property type="evidence" value="ECO:0007669"/>
    <property type="project" value="UniProtKB-KW"/>
</dbReference>
<dbReference type="InterPro" id="IPR010095">
    <property type="entry name" value="Cas12f1-like_TNB"/>
</dbReference>
<organism evidence="11 14">
    <name type="scientific">Methanohalophilus halophilus</name>
    <dbReference type="NCBI Taxonomy" id="2177"/>
    <lineage>
        <taxon>Archaea</taxon>
        <taxon>Methanobacteriati</taxon>
        <taxon>Methanobacteriota</taxon>
        <taxon>Stenosarchaea group</taxon>
        <taxon>Methanomicrobia</taxon>
        <taxon>Methanosarcinales</taxon>
        <taxon>Methanosarcinaceae</taxon>
        <taxon>Methanohalophilus</taxon>
    </lineage>
</organism>
<dbReference type="OrthoDB" id="120490at2157"/>
<dbReference type="InterPro" id="IPR053522">
    <property type="entry name" value="RNA-guided_endonuclease_TnpB"/>
</dbReference>
<evidence type="ECO:0000313" key="14">
    <source>
        <dbReference type="Proteomes" id="UP000186879"/>
    </source>
</evidence>
<evidence type="ECO:0000256" key="5">
    <source>
        <dbReference type="ARBA" id="ARBA00022833"/>
    </source>
</evidence>
<evidence type="ECO:0000256" key="4">
    <source>
        <dbReference type="ARBA" id="ARBA00022723"/>
    </source>
</evidence>
<dbReference type="CDD" id="cd00350">
    <property type="entry name" value="rubredoxin_like"/>
    <property type="match status" value="1"/>
</dbReference>
<keyword evidence="4" id="KW-0479">Metal-binding</keyword>
<dbReference type="EMBL" id="CP017921">
    <property type="protein sequence ID" value="APH39858.1"/>
    <property type="molecule type" value="Genomic_DNA"/>
</dbReference>
<gene>
    <name evidence="11" type="ORF">BHR79_02945</name>
    <name evidence="12" type="ORF">EFE40_07935</name>
    <name evidence="13" type="ORF">SAMN04515625_0418</name>
</gene>
<evidence type="ECO:0000256" key="3">
    <source>
        <dbReference type="ARBA" id="ARBA00022578"/>
    </source>
</evidence>
<evidence type="ECO:0000313" key="15">
    <source>
        <dbReference type="Proteomes" id="UP000198669"/>
    </source>
</evidence>
<dbReference type="NCBIfam" id="NF040570">
    <property type="entry name" value="guided_TnpB"/>
    <property type="match status" value="1"/>
</dbReference>
<reference evidence="12 16" key="3">
    <citation type="submission" date="2018-10" db="EMBL/GenBank/DDBJ databases">
        <title>Cultivation of a novel Methanohalophilus strain from Kebrit Deep of the Red Sea and a genomic comparison of members of the genus Methanohalophilus.</title>
        <authorList>
            <person name="Guan Y."/>
            <person name="Ngugi D.K."/>
            <person name="Stingl U."/>
        </authorList>
    </citation>
    <scope>NUCLEOTIDE SEQUENCE [LARGE SCALE GENOMIC DNA]</scope>
    <source>
        <strain evidence="12 16">DSM 3094</strain>
    </source>
</reference>
<dbReference type="NCBIfam" id="NF038281">
    <property type="entry name" value="IS200_TnpB"/>
    <property type="match status" value="1"/>
</dbReference>
<dbReference type="GO" id="GO:0006310">
    <property type="term" value="P:DNA recombination"/>
    <property type="evidence" value="ECO:0007669"/>
    <property type="project" value="UniProtKB-KW"/>
</dbReference>
<accession>A0A1L3Q4T7</accession>
<evidence type="ECO:0000256" key="2">
    <source>
        <dbReference type="ARBA" id="ARBA00011044"/>
    </source>
</evidence>
<comment type="similarity">
    <text evidence="2">In the N-terminal section; belongs to the transposase 2 family.</text>
</comment>
<dbReference type="Pfam" id="PF01385">
    <property type="entry name" value="OrfB_IS605"/>
    <property type="match status" value="1"/>
</dbReference>
<evidence type="ECO:0000259" key="8">
    <source>
        <dbReference type="Pfam" id="PF01385"/>
    </source>
</evidence>
<feature type="domain" description="Probable transposase IS891/IS1136/IS1341" evidence="8">
    <location>
        <begin position="178"/>
        <end position="281"/>
    </location>
</feature>